<comment type="caution">
    <text evidence="3">The sequence shown here is derived from an EMBL/GenBank/DDBJ whole genome shotgun (WGS) entry which is preliminary data.</text>
</comment>
<dbReference type="PROSITE" id="PS50097">
    <property type="entry name" value="BTB"/>
    <property type="match status" value="1"/>
</dbReference>
<accession>A0AAV5WZY5</accession>
<dbReference type="Gene3D" id="3.30.710.10">
    <property type="entry name" value="Potassium Channel Kv1.1, Chain A"/>
    <property type="match status" value="1"/>
</dbReference>
<dbReference type="CDD" id="cd18186">
    <property type="entry name" value="BTB_POZ_ZBTB_KLHL-like"/>
    <property type="match status" value="1"/>
</dbReference>
<dbReference type="AlphaFoldDB" id="A0AAV5WZY5"/>
<dbReference type="Pfam" id="PF00651">
    <property type="entry name" value="BTB"/>
    <property type="match status" value="1"/>
</dbReference>
<dbReference type="Gene3D" id="2.60.210.10">
    <property type="entry name" value="Apoptosis, Tumor Necrosis Factor Receptor Associated Protein 2, Chain A"/>
    <property type="match status" value="1"/>
</dbReference>
<feature type="region of interest" description="Disordered" evidence="1">
    <location>
        <begin position="406"/>
        <end position="442"/>
    </location>
</feature>
<protein>
    <recommendedName>
        <fullName evidence="2">BTB domain-containing protein</fullName>
    </recommendedName>
</protein>
<feature type="compositionally biased region" description="Polar residues" evidence="1">
    <location>
        <begin position="411"/>
        <end position="421"/>
    </location>
</feature>
<proteinExistence type="predicted"/>
<evidence type="ECO:0000313" key="3">
    <source>
        <dbReference type="EMBL" id="GMT35049.1"/>
    </source>
</evidence>
<dbReference type="SMART" id="SM00225">
    <property type="entry name" value="BTB"/>
    <property type="match status" value="1"/>
</dbReference>
<organism evidence="3 4">
    <name type="scientific">Pristionchus fissidentatus</name>
    <dbReference type="NCBI Taxonomy" id="1538716"/>
    <lineage>
        <taxon>Eukaryota</taxon>
        <taxon>Metazoa</taxon>
        <taxon>Ecdysozoa</taxon>
        <taxon>Nematoda</taxon>
        <taxon>Chromadorea</taxon>
        <taxon>Rhabditida</taxon>
        <taxon>Rhabditina</taxon>
        <taxon>Diplogasteromorpha</taxon>
        <taxon>Diplogasteroidea</taxon>
        <taxon>Neodiplogasteridae</taxon>
        <taxon>Pristionchus</taxon>
    </lineage>
</organism>
<dbReference type="SUPFAM" id="SSF54695">
    <property type="entry name" value="POZ domain"/>
    <property type="match status" value="1"/>
</dbReference>
<sequence length="442" mass="50561">MSSLLQPAKPAPKVDEGTADVQVIDDNILYWDIKKTGMAENVKNSKVIKGFPWKLEPIKYFNHQMGEEWLCFGVTNRMSDESMFWLCDSQIFLTIKHSTDASKNIYSGQHYRFLPALPYYHFYQLISMEDFMDDPGFFVNDICRVEVSIKVLSMSGKKFRKQTKIDWQNDIVGADCCLVIEGTNFYVGKHFLARHSSYFESMFYGSFKESTMETIVMHDLRKDYFEMVLNWLHRGGGEITELNVWGILEVAHRFDITSVIDEAEKFLVNTNALSRNERLVMSDKFGLHCLRDKCLADFSSIMSIVSLKDSLFWPELNPDTQQELLNNAVKIGARAEEERARQAALNTYPPTYNQGPPTMPNYSNQNQGPPMMPNYPNQNQGPAIMYLNQNAFGTNQQAPMMQQPQLASFPNMPSTSRQNGAMMNVGAPPPRPPPAKRSRKKV</sequence>
<dbReference type="PANTHER" id="PTHR47022:SF1">
    <property type="entry name" value="BTB AND MATH DOMAIN-CONTAINING PROTEIN 36-RELATED"/>
    <property type="match status" value="1"/>
</dbReference>
<dbReference type="SUPFAM" id="SSF49599">
    <property type="entry name" value="TRAF domain-like"/>
    <property type="match status" value="1"/>
</dbReference>
<evidence type="ECO:0000259" key="2">
    <source>
        <dbReference type="PROSITE" id="PS50097"/>
    </source>
</evidence>
<name>A0AAV5WZY5_9BILA</name>
<evidence type="ECO:0000313" key="4">
    <source>
        <dbReference type="Proteomes" id="UP001432322"/>
    </source>
</evidence>
<dbReference type="PANTHER" id="PTHR47022">
    <property type="entry name" value="BTB AND MATH DOMAIN-CONTAINING PROTEIN 36-RELATED"/>
    <property type="match status" value="1"/>
</dbReference>
<gene>
    <name evidence="3" type="ORF">PFISCL1PPCAC_26346</name>
</gene>
<dbReference type="InterPro" id="IPR008974">
    <property type="entry name" value="TRAF-like"/>
</dbReference>
<dbReference type="InterPro" id="IPR000210">
    <property type="entry name" value="BTB/POZ_dom"/>
</dbReference>
<dbReference type="Proteomes" id="UP001432322">
    <property type="component" value="Unassembled WGS sequence"/>
</dbReference>
<reference evidence="3" key="1">
    <citation type="submission" date="2023-10" db="EMBL/GenBank/DDBJ databases">
        <title>Genome assembly of Pristionchus species.</title>
        <authorList>
            <person name="Yoshida K."/>
            <person name="Sommer R.J."/>
        </authorList>
    </citation>
    <scope>NUCLEOTIDE SEQUENCE</scope>
    <source>
        <strain evidence="3">RS5133</strain>
    </source>
</reference>
<evidence type="ECO:0000256" key="1">
    <source>
        <dbReference type="SAM" id="MobiDB-lite"/>
    </source>
</evidence>
<dbReference type="InterPro" id="IPR011333">
    <property type="entry name" value="SKP1/BTB/POZ_sf"/>
</dbReference>
<keyword evidence="4" id="KW-1185">Reference proteome</keyword>
<dbReference type="EMBL" id="BTSY01000007">
    <property type="protein sequence ID" value="GMT35049.1"/>
    <property type="molecule type" value="Genomic_DNA"/>
</dbReference>
<feature type="domain" description="BTB" evidence="2">
    <location>
        <begin position="174"/>
        <end position="241"/>
    </location>
</feature>